<feature type="domain" description="EGF-like" evidence="1">
    <location>
        <begin position="199"/>
        <end position="230"/>
    </location>
</feature>
<evidence type="ECO:0000313" key="3">
    <source>
        <dbReference type="Proteomes" id="UP000008076"/>
    </source>
</evidence>
<protein>
    <recommendedName>
        <fullName evidence="1">EGF-like domain-containing protein</fullName>
    </recommendedName>
</protein>
<proteinExistence type="predicted"/>
<dbReference type="InterPro" id="IPR000742">
    <property type="entry name" value="EGF"/>
</dbReference>
<feature type="domain" description="EGF-like" evidence="1">
    <location>
        <begin position="127"/>
        <end position="156"/>
    </location>
</feature>
<feature type="domain" description="EGF-like" evidence="1">
    <location>
        <begin position="361"/>
        <end position="394"/>
    </location>
</feature>
<dbReference type="OrthoDB" id="28272at2759"/>
<dbReference type="InterPro" id="IPR006212">
    <property type="entry name" value="Furin_repeat"/>
</dbReference>
<dbReference type="RefSeq" id="XP_001735017.1">
    <property type="nucleotide sequence ID" value="XM_001734965.1"/>
</dbReference>
<dbReference type="PANTHER" id="PTHR45756:SF1">
    <property type="entry name" value="PROTEIN KINASE DOMAIN CONTAINING PROTEIN"/>
    <property type="match status" value="1"/>
</dbReference>
<dbReference type="PANTHER" id="PTHR45756">
    <property type="entry name" value="PALMITOYLTRANSFERASE"/>
    <property type="match status" value="1"/>
</dbReference>
<feature type="domain" description="EGF-like" evidence="1">
    <location>
        <begin position="296"/>
        <end position="325"/>
    </location>
</feature>
<dbReference type="AlphaFoldDB" id="B0E9J2"/>
<organism evidence="3">
    <name type="scientific">Entamoeba dispar (strain ATCC PRA-260 / SAW760)</name>
    <dbReference type="NCBI Taxonomy" id="370354"/>
    <lineage>
        <taxon>Eukaryota</taxon>
        <taxon>Amoebozoa</taxon>
        <taxon>Evosea</taxon>
        <taxon>Archamoebae</taxon>
        <taxon>Mastigamoebida</taxon>
        <taxon>Entamoebidae</taxon>
        <taxon>Entamoeba</taxon>
    </lineage>
</organism>
<keyword evidence="3" id="KW-1185">Reference proteome</keyword>
<feature type="domain" description="EGF-like" evidence="1">
    <location>
        <begin position="552"/>
        <end position="582"/>
    </location>
</feature>
<gene>
    <name evidence="2" type="ORF">EDI_130760</name>
</gene>
<dbReference type="VEuPathDB" id="AmoebaDB:EDI_130760"/>
<name>B0E9J2_ENTDS</name>
<dbReference type="InterPro" id="IPR009030">
    <property type="entry name" value="Growth_fac_rcpt_cys_sf"/>
</dbReference>
<dbReference type="GeneID" id="5879949"/>
<dbReference type="EMBL" id="DS548367">
    <property type="protein sequence ID" value="EDR28799.1"/>
    <property type="molecule type" value="Genomic_DNA"/>
</dbReference>
<dbReference type="SUPFAM" id="SSF57184">
    <property type="entry name" value="Growth factor receptor domain"/>
    <property type="match status" value="5"/>
</dbReference>
<accession>B0E9J2</accession>
<dbReference type="KEGG" id="edi:EDI_130760"/>
<dbReference type="OMA" id="HEHFESC"/>
<dbReference type="Gene3D" id="2.10.220.10">
    <property type="entry name" value="Hormone Receptor, Insulin-like Growth Factor Receptor 1, Chain A, domain 2"/>
    <property type="match status" value="4"/>
</dbReference>
<feature type="domain" description="EGF-like" evidence="1">
    <location>
        <begin position="627"/>
        <end position="656"/>
    </location>
</feature>
<dbReference type="SMART" id="SM00181">
    <property type="entry name" value="EGF"/>
    <property type="match status" value="7"/>
</dbReference>
<dbReference type="Proteomes" id="UP000008076">
    <property type="component" value="Unassembled WGS sequence"/>
</dbReference>
<dbReference type="SMART" id="SM00261">
    <property type="entry name" value="FU"/>
    <property type="match status" value="9"/>
</dbReference>
<sequence length="706" mass="78703">MVHGRIILFVHIVINVKEDVKHVMKNIIVQNYSFEVSLCEKCPTGCFECSSPTQCSSCSKGYYLDNGMCYQCPIGRSSCSGPDSCITCERNYGIVVYSGYSWCSPCTTIRCSSCQVGTYLSNGLCSACPNECMTCNTFSECTRCKDGYYLENSKCLYYANKLKGCTSCDITDYLTCSTTEYKCDQCIDEYVPLGKKCITCGNDPNCYKCNNNMTCSYCKLGYSIYEGTCISCSDTNAGCVSPIKEGKCQYNNFLYQSYCYECSKYNPNCLVCSNSSPNCLVCKNGYGLKEDKTCVKCETGCSLCYKAEYCEKCQEGYVLRKGKCYKFESDNCDANCYNSSIGCTACSTTKIEEDSNGICLQCSIRNCKVCDYNLKSCIVCEDGYVYDSYTKQCIVKPGDLCEVYKSSSCIKCRDGYAVDYINNKCIKCGNNCKTCSYTNGHFKCFSSGSSLNLYLLNSHCVSPQNEKCNNVGFDSCRSCIDNTKVVNGECKECPTHCLRCSHDECLQCDTSSILRDGKCIESMDCLITNEYGSCSKCISTKVLNSETSSCEPCPDNCKECLSSTSCDECMNGYVLYNQTDCIKLTNTKLELKRSINSLIPHCKKETTVGCQRCDNKYYLTNTLMCEHCIENCEHCIDSTTCQKCSAGYILNNSVCVKQGKKGCKIITQNGENCAICKDGYFHKLILVIGYTVLSHSLCFYRNSRKY</sequence>
<evidence type="ECO:0000313" key="2">
    <source>
        <dbReference type="EMBL" id="EDR28799.1"/>
    </source>
</evidence>
<evidence type="ECO:0000259" key="1">
    <source>
        <dbReference type="SMART" id="SM00181"/>
    </source>
</evidence>
<dbReference type="InterPro" id="IPR053215">
    <property type="entry name" value="TKL_Ser/Thr_kinase"/>
</dbReference>
<reference evidence="3" key="1">
    <citation type="submission" date="2007-12" db="EMBL/GenBank/DDBJ databases">
        <title>Annotation of Entamoeba dispar SAW760.</title>
        <authorList>
            <person name="Lorenzi H."/>
            <person name="Inman J."/>
            <person name="Schobel S."/>
            <person name="Amedeo P."/>
            <person name="Caler E."/>
        </authorList>
    </citation>
    <scope>NUCLEOTIDE SEQUENCE [LARGE SCALE GENOMIC DNA]</scope>
    <source>
        <strain evidence="3">ATCC PRA-260 / SAW760</strain>
    </source>
</reference>
<feature type="domain" description="EGF-like" evidence="1">
    <location>
        <begin position="261"/>
        <end position="295"/>
    </location>
</feature>